<protein>
    <submittedName>
        <fullName evidence="2">Uncharacterized protein</fullName>
    </submittedName>
</protein>
<gene>
    <name evidence="2" type="ORF">COU19_01360</name>
</gene>
<organism evidence="2 3">
    <name type="scientific">Candidatus Kaiserbacteria bacterium CG10_big_fil_rev_8_21_14_0_10_56_12</name>
    <dbReference type="NCBI Taxonomy" id="1974611"/>
    <lineage>
        <taxon>Bacteria</taxon>
        <taxon>Candidatus Kaiseribacteriota</taxon>
    </lineage>
</organism>
<accession>A0A2H0UAA8</accession>
<evidence type="ECO:0000313" key="3">
    <source>
        <dbReference type="Proteomes" id="UP000230179"/>
    </source>
</evidence>
<evidence type="ECO:0000256" key="1">
    <source>
        <dbReference type="SAM" id="Phobius"/>
    </source>
</evidence>
<feature type="transmembrane region" description="Helical" evidence="1">
    <location>
        <begin position="31"/>
        <end position="52"/>
    </location>
</feature>
<dbReference type="AlphaFoldDB" id="A0A2H0UAA8"/>
<evidence type="ECO:0000313" key="2">
    <source>
        <dbReference type="EMBL" id="PIR83280.1"/>
    </source>
</evidence>
<reference evidence="3" key="1">
    <citation type="submission" date="2017-09" db="EMBL/GenBank/DDBJ databases">
        <title>Depth-based differentiation of microbial function through sediment-hosted aquifers and enrichment of novel symbionts in the deep terrestrial subsurface.</title>
        <authorList>
            <person name="Probst A.J."/>
            <person name="Ladd B."/>
            <person name="Jarett J.K."/>
            <person name="Geller-Mcgrath D.E."/>
            <person name="Sieber C.M.K."/>
            <person name="Emerson J.B."/>
            <person name="Anantharaman K."/>
            <person name="Thomas B.C."/>
            <person name="Malmstrom R."/>
            <person name="Stieglmeier M."/>
            <person name="Klingl A."/>
            <person name="Woyke T."/>
            <person name="Ryan C.M."/>
            <person name="Banfield J.F."/>
        </authorList>
    </citation>
    <scope>NUCLEOTIDE SEQUENCE [LARGE SCALE GENOMIC DNA]</scope>
</reference>
<sequence length="95" mass="11106">MDPELERLLQETHALAKDNRRMLKTLLRHQWYSFFGKLLMWAIVLLVPLYLYQQYVQPFTQQFSHIATTTPSGLFGMPTSTDLQKLINSYQAGSQ</sequence>
<keyword evidence="1" id="KW-0812">Transmembrane</keyword>
<comment type="caution">
    <text evidence="2">The sequence shown here is derived from an EMBL/GenBank/DDBJ whole genome shotgun (WGS) entry which is preliminary data.</text>
</comment>
<keyword evidence="1" id="KW-1133">Transmembrane helix</keyword>
<dbReference type="EMBL" id="PFBL01000010">
    <property type="protein sequence ID" value="PIR83280.1"/>
    <property type="molecule type" value="Genomic_DNA"/>
</dbReference>
<dbReference type="Proteomes" id="UP000230179">
    <property type="component" value="Unassembled WGS sequence"/>
</dbReference>
<proteinExistence type="predicted"/>
<keyword evidence="1" id="KW-0472">Membrane</keyword>
<name>A0A2H0UAA8_9BACT</name>